<sequence length="117" mass="13431">KFSNPTFQAQRKWKKLYEKLESSKKAYYSACRQEKSALVNLTNSQADSSVSLDGAQKLRDRLEKCREDVQKCKSAYEKNIAEITQYSEAVFVVTPEGPTGFKPRHDLLIFTYVKAEV</sequence>
<organism evidence="1 2">
    <name type="scientific">Ancylostoma caninum</name>
    <name type="common">Dog hookworm</name>
    <dbReference type="NCBI Taxonomy" id="29170"/>
    <lineage>
        <taxon>Eukaryota</taxon>
        <taxon>Metazoa</taxon>
        <taxon>Ecdysozoa</taxon>
        <taxon>Nematoda</taxon>
        <taxon>Chromadorea</taxon>
        <taxon>Rhabditida</taxon>
        <taxon>Rhabditina</taxon>
        <taxon>Rhabditomorpha</taxon>
        <taxon>Strongyloidea</taxon>
        <taxon>Ancylostomatidae</taxon>
        <taxon>Ancylostomatinae</taxon>
        <taxon>Ancylostoma</taxon>
    </lineage>
</organism>
<dbReference type="Proteomes" id="UP000252519">
    <property type="component" value="Unassembled WGS sequence"/>
</dbReference>
<dbReference type="AlphaFoldDB" id="A0A368GIU5"/>
<feature type="non-terminal residue" evidence="1">
    <location>
        <position position="1"/>
    </location>
</feature>
<dbReference type="InterPro" id="IPR027267">
    <property type="entry name" value="AH/BAR_dom_sf"/>
</dbReference>
<evidence type="ECO:0000313" key="2">
    <source>
        <dbReference type="Proteomes" id="UP000252519"/>
    </source>
</evidence>
<protein>
    <submittedName>
        <fullName evidence="1">Uncharacterized protein</fullName>
    </submittedName>
</protein>
<dbReference type="Gene3D" id="1.20.1270.60">
    <property type="entry name" value="Arfaptin homology (AH) domain/BAR domain"/>
    <property type="match status" value="1"/>
</dbReference>
<accession>A0A368GIU5</accession>
<dbReference type="STRING" id="29170.A0A368GIU5"/>
<dbReference type="SUPFAM" id="SSF103657">
    <property type="entry name" value="BAR/IMD domain-like"/>
    <property type="match status" value="1"/>
</dbReference>
<dbReference type="OrthoDB" id="10255128at2759"/>
<keyword evidence="2" id="KW-1185">Reference proteome</keyword>
<dbReference type="EMBL" id="JOJR01000175">
    <property type="protein sequence ID" value="RCN42905.1"/>
    <property type="molecule type" value="Genomic_DNA"/>
</dbReference>
<name>A0A368GIU5_ANCCA</name>
<proteinExistence type="predicted"/>
<gene>
    <name evidence="1" type="ORF">ANCCAN_11129</name>
</gene>
<comment type="caution">
    <text evidence="1">The sequence shown here is derived from an EMBL/GenBank/DDBJ whole genome shotgun (WGS) entry which is preliminary data.</text>
</comment>
<reference evidence="1 2" key="1">
    <citation type="submission" date="2014-10" db="EMBL/GenBank/DDBJ databases">
        <title>Draft genome of the hookworm Ancylostoma caninum.</title>
        <authorList>
            <person name="Mitreva M."/>
        </authorList>
    </citation>
    <scope>NUCLEOTIDE SEQUENCE [LARGE SCALE GENOMIC DNA]</scope>
    <source>
        <strain evidence="1 2">Baltimore</strain>
    </source>
</reference>
<evidence type="ECO:0000313" key="1">
    <source>
        <dbReference type="EMBL" id="RCN42905.1"/>
    </source>
</evidence>